<feature type="region of interest" description="Disordered" evidence="1">
    <location>
        <begin position="374"/>
        <end position="421"/>
    </location>
</feature>
<feature type="compositionally biased region" description="Basic and acidic residues" evidence="1">
    <location>
        <begin position="386"/>
        <end position="398"/>
    </location>
</feature>
<dbReference type="InterPro" id="IPR010730">
    <property type="entry name" value="HET"/>
</dbReference>
<name>A0A9P9WFZ0_9PEZI</name>
<dbReference type="AlphaFoldDB" id="A0A9P9WFZ0"/>
<protein>
    <recommendedName>
        <fullName evidence="2">Heterokaryon incompatibility domain-containing protein</fullName>
    </recommendedName>
</protein>
<keyword evidence="4" id="KW-1185">Reference proteome</keyword>
<feature type="domain" description="Heterokaryon incompatibility" evidence="2">
    <location>
        <begin position="87"/>
        <end position="195"/>
    </location>
</feature>
<dbReference type="PANTHER" id="PTHR33112">
    <property type="entry name" value="DOMAIN PROTEIN, PUTATIVE-RELATED"/>
    <property type="match status" value="1"/>
</dbReference>
<dbReference type="PANTHER" id="PTHR33112:SF12">
    <property type="entry name" value="HETEROKARYON INCOMPATIBILITY DOMAIN-CONTAINING PROTEIN"/>
    <property type="match status" value="1"/>
</dbReference>
<evidence type="ECO:0000313" key="3">
    <source>
        <dbReference type="EMBL" id="KAI1861135.1"/>
    </source>
</evidence>
<dbReference type="EMBL" id="JAFIMR010000030">
    <property type="protein sequence ID" value="KAI1861135.1"/>
    <property type="molecule type" value="Genomic_DNA"/>
</dbReference>
<accession>A0A9P9WFZ0</accession>
<comment type="caution">
    <text evidence="3">The sequence shown here is derived from an EMBL/GenBank/DDBJ whole genome shotgun (WGS) entry which is preliminary data.</text>
</comment>
<proteinExistence type="predicted"/>
<organism evidence="3 4">
    <name type="scientific">Neoarthrinium moseri</name>
    <dbReference type="NCBI Taxonomy" id="1658444"/>
    <lineage>
        <taxon>Eukaryota</taxon>
        <taxon>Fungi</taxon>
        <taxon>Dikarya</taxon>
        <taxon>Ascomycota</taxon>
        <taxon>Pezizomycotina</taxon>
        <taxon>Sordariomycetes</taxon>
        <taxon>Xylariomycetidae</taxon>
        <taxon>Amphisphaeriales</taxon>
        <taxon>Apiosporaceae</taxon>
        <taxon>Neoarthrinium</taxon>
    </lineage>
</organism>
<evidence type="ECO:0000256" key="1">
    <source>
        <dbReference type="SAM" id="MobiDB-lite"/>
    </source>
</evidence>
<sequence length="447" mass="50258">MSESGIQLLSPGSVYPVRPLRNGYQVTNLQTSLTLLAKWVKTCDEYHADTCRNFTVLKDVNTSVSIIQVIDVSTRALVEVRLTDAKYATLSWVWGRFDTAVSMLRDNLVAAEVDDGRKGTLYLPARGVPKLVEDAIRVCKALLIPYLWVDVYCIDQEYPENKASMIAAMGMIYHLAYITVVASGKVLSTDAEPALLPYSSPEHGDGDAQNQRWDFEDYNDIVVAYARRALTYNSDRLDAIQGCLNVLETSKKIKFFQGLPSTDFHYAMLFTGESDELRDGFPSWSWAGWRMVFPMNGIYPVNSKVQSKLDADGDFVFPGGYVADQELGGFFLRRSLESPHLWNRCSQWLACLSVCKSTSTVKIVSEVIKLSVYNSSDPSEDSNSTEDIHPELPDHEQDMDWNSPSIKLTASHKRRRRTTVTYDNPQEGLRSVRPELFAEVHVELASS</sequence>
<gene>
    <name evidence="3" type="ORF">JX265_009754</name>
</gene>
<reference evidence="3" key="1">
    <citation type="submission" date="2021-03" db="EMBL/GenBank/DDBJ databases">
        <title>Revisited historic fungal species revealed as producer of novel bioactive compounds through whole genome sequencing and comparative genomics.</title>
        <authorList>
            <person name="Vignolle G.A."/>
            <person name="Hochenegger N."/>
            <person name="Mach R.L."/>
            <person name="Mach-Aigner A.R."/>
            <person name="Javad Rahimi M."/>
            <person name="Salim K.A."/>
            <person name="Chan C.M."/>
            <person name="Lim L.B.L."/>
            <person name="Cai F."/>
            <person name="Druzhinina I.S."/>
            <person name="U'Ren J.M."/>
            <person name="Derntl C."/>
        </authorList>
    </citation>
    <scope>NUCLEOTIDE SEQUENCE</scope>
    <source>
        <strain evidence="3">TUCIM 5799</strain>
    </source>
</reference>
<dbReference type="Pfam" id="PF06985">
    <property type="entry name" value="HET"/>
    <property type="match status" value="1"/>
</dbReference>
<evidence type="ECO:0000259" key="2">
    <source>
        <dbReference type="Pfam" id="PF06985"/>
    </source>
</evidence>
<evidence type="ECO:0000313" key="4">
    <source>
        <dbReference type="Proteomes" id="UP000829685"/>
    </source>
</evidence>
<dbReference type="Proteomes" id="UP000829685">
    <property type="component" value="Unassembled WGS sequence"/>
</dbReference>